<proteinExistence type="predicted"/>
<sequence>SGGLQPSSRSGSSVRPSSPSPSVVSEKEKEELERLQKEEEERKKKLQLYVFVMRCIAYPFNAKQPTDMARRQQKETRPAQGNIWGGSETPGYGEALPGTRQNPESGRGVGLILTAESFSKRLWAVLEGAWKPESLCRAVRSSLFTRSSRGRFVSKRERERKRGGGERVSVWHLYEVSLHSKSIPWVAAVLWLRQLSWFRSISLSMEMEPEQKLGGVCSRRMQQEPRQLEGHQGDTRPRVHGVVVLSGRGGETNPQQDQEVQSVTASAAFMSARGQMTYCLSWLLFPWWPYITTANAKKELAFCSNLRMPKEKKSSELEGGSTPFFSGFSWDKWPIHCSPGDLHKGYVDTTHLLCTCHGENQLQYFWDVSQPAQMGPAKFYDQRQRCLQS</sequence>
<dbReference type="GO" id="GO:1990504">
    <property type="term" value="P:dense core granule exocytosis"/>
    <property type="evidence" value="ECO:0007669"/>
    <property type="project" value="InterPro"/>
</dbReference>
<dbReference type="PANTHER" id="PTHR12166">
    <property type="entry name" value="CALCIUM-DEPENDENT SECRETION ACTIVATOR"/>
    <property type="match status" value="1"/>
</dbReference>
<feature type="compositionally biased region" description="Basic and acidic residues" evidence="1">
    <location>
        <begin position="68"/>
        <end position="77"/>
    </location>
</feature>
<evidence type="ECO:0000256" key="1">
    <source>
        <dbReference type="SAM" id="MobiDB-lite"/>
    </source>
</evidence>
<reference evidence="2 3" key="1">
    <citation type="journal article" date="2013" name="Proc. Natl. Acad. Sci. U.S.A.">
        <title>The king cobra genome reveals dynamic gene evolution and adaptation in the snake venom system.</title>
        <authorList>
            <person name="Vonk F.J."/>
            <person name="Casewell N.R."/>
            <person name="Henkel C.V."/>
            <person name="Heimberg A.M."/>
            <person name="Jansen H.J."/>
            <person name="McCleary R.J."/>
            <person name="Kerkkamp H.M."/>
            <person name="Vos R.A."/>
            <person name="Guerreiro I."/>
            <person name="Calvete J.J."/>
            <person name="Wuster W."/>
            <person name="Woods A.E."/>
            <person name="Logan J.M."/>
            <person name="Harrison R.A."/>
            <person name="Castoe T.A."/>
            <person name="de Koning A.P."/>
            <person name="Pollock D.D."/>
            <person name="Yandell M."/>
            <person name="Calderon D."/>
            <person name="Renjifo C."/>
            <person name="Currier R.B."/>
            <person name="Salgado D."/>
            <person name="Pla D."/>
            <person name="Sanz L."/>
            <person name="Hyder A.S."/>
            <person name="Ribeiro J.M."/>
            <person name="Arntzen J.W."/>
            <person name="van den Thillart G.E."/>
            <person name="Boetzer M."/>
            <person name="Pirovano W."/>
            <person name="Dirks R.P."/>
            <person name="Spaink H.P."/>
            <person name="Duboule D."/>
            <person name="McGlinn E."/>
            <person name="Kini R.M."/>
            <person name="Richardson M.K."/>
        </authorList>
    </citation>
    <scope>NUCLEOTIDE SEQUENCE</scope>
    <source>
        <tissue evidence="2">Blood</tissue>
    </source>
</reference>
<evidence type="ECO:0000313" key="3">
    <source>
        <dbReference type="Proteomes" id="UP000018936"/>
    </source>
</evidence>
<evidence type="ECO:0000313" key="2">
    <source>
        <dbReference type="EMBL" id="ETE73375.1"/>
    </source>
</evidence>
<organism evidence="2 3">
    <name type="scientific">Ophiophagus hannah</name>
    <name type="common">King cobra</name>
    <name type="synonym">Naja hannah</name>
    <dbReference type="NCBI Taxonomy" id="8665"/>
    <lineage>
        <taxon>Eukaryota</taxon>
        <taxon>Metazoa</taxon>
        <taxon>Chordata</taxon>
        <taxon>Craniata</taxon>
        <taxon>Vertebrata</taxon>
        <taxon>Euteleostomi</taxon>
        <taxon>Lepidosauria</taxon>
        <taxon>Squamata</taxon>
        <taxon>Bifurcata</taxon>
        <taxon>Unidentata</taxon>
        <taxon>Episquamata</taxon>
        <taxon>Toxicofera</taxon>
        <taxon>Serpentes</taxon>
        <taxon>Colubroidea</taxon>
        <taxon>Elapidae</taxon>
        <taxon>Elapinae</taxon>
        <taxon>Ophiophagus</taxon>
    </lineage>
</organism>
<feature type="non-terminal residue" evidence="2">
    <location>
        <position position="389"/>
    </location>
</feature>
<accession>V8PG95</accession>
<feature type="region of interest" description="Disordered" evidence="1">
    <location>
        <begin position="65"/>
        <end position="105"/>
    </location>
</feature>
<feature type="non-terminal residue" evidence="2">
    <location>
        <position position="1"/>
    </location>
</feature>
<feature type="compositionally biased region" description="Low complexity" evidence="1">
    <location>
        <begin position="1"/>
        <end position="24"/>
    </location>
</feature>
<dbReference type="GO" id="GO:0098978">
    <property type="term" value="C:glutamatergic synapse"/>
    <property type="evidence" value="ECO:0007669"/>
    <property type="project" value="TreeGrafter"/>
</dbReference>
<protein>
    <submittedName>
        <fullName evidence="2">Calcium-dependent secretion activator 1</fullName>
    </submittedName>
</protein>
<gene>
    <name evidence="2" type="primary">cadps</name>
    <name evidence="2" type="ORF">L345_00796</name>
</gene>
<keyword evidence="3" id="KW-1185">Reference proteome</keyword>
<dbReference type="AlphaFoldDB" id="V8PG95"/>
<dbReference type="GO" id="GO:0016079">
    <property type="term" value="P:synaptic vesicle exocytosis"/>
    <property type="evidence" value="ECO:0007669"/>
    <property type="project" value="InterPro"/>
</dbReference>
<name>V8PG95_OPHHA</name>
<feature type="compositionally biased region" description="Basic and acidic residues" evidence="1">
    <location>
        <begin position="25"/>
        <end position="39"/>
    </location>
</feature>
<dbReference type="GO" id="GO:0098793">
    <property type="term" value="C:presynapse"/>
    <property type="evidence" value="ECO:0007669"/>
    <property type="project" value="GOC"/>
</dbReference>
<dbReference type="InterPro" id="IPR033227">
    <property type="entry name" value="CAPS"/>
</dbReference>
<dbReference type="PANTHER" id="PTHR12166:SF8">
    <property type="entry name" value="CALCIUM-DEPENDENT SECRETION ACTIVATOR"/>
    <property type="match status" value="1"/>
</dbReference>
<comment type="caution">
    <text evidence="2">The sequence shown here is derived from an EMBL/GenBank/DDBJ whole genome shotgun (WGS) entry which is preliminary data.</text>
</comment>
<dbReference type="OrthoDB" id="9428929at2759"/>
<feature type="region of interest" description="Disordered" evidence="1">
    <location>
        <begin position="1"/>
        <end position="39"/>
    </location>
</feature>
<dbReference type="Proteomes" id="UP000018936">
    <property type="component" value="Unassembled WGS sequence"/>
</dbReference>
<dbReference type="GO" id="GO:0045921">
    <property type="term" value="P:positive regulation of exocytosis"/>
    <property type="evidence" value="ECO:0007669"/>
    <property type="project" value="TreeGrafter"/>
</dbReference>
<dbReference type="EMBL" id="AZIM01000101">
    <property type="protein sequence ID" value="ETE73375.1"/>
    <property type="molecule type" value="Genomic_DNA"/>
</dbReference>